<comment type="caution">
    <text evidence="2">The sequence shown here is derived from an EMBL/GenBank/DDBJ whole genome shotgun (WGS) entry which is preliminary data.</text>
</comment>
<accession>A0A4R4DVC1</accession>
<evidence type="ECO:0000256" key="1">
    <source>
        <dbReference type="SAM" id="MobiDB-lite"/>
    </source>
</evidence>
<feature type="region of interest" description="Disordered" evidence="1">
    <location>
        <begin position="1"/>
        <end position="63"/>
    </location>
</feature>
<dbReference type="EMBL" id="SKFH01000034">
    <property type="protein sequence ID" value="TCZ67465.1"/>
    <property type="molecule type" value="Genomic_DNA"/>
</dbReference>
<feature type="non-terminal residue" evidence="2">
    <location>
        <position position="63"/>
    </location>
</feature>
<name>A0A4R4DVC1_9BACT</name>
<keyword evidence="3" id="KW-1185">Reference proteome</keyword>
<evidence type="ECO:0000313" key="3">
    <source>
        <dbReference type="Proteomes" id="UP000295164"/>
    </source>
</evidence>
<evidence type="ECO:0000313" key="2">
    <source>
        <dbReference type="EMBL" id="TCZ67465.1"/>
    </source>
</evidence>
<reference evidence="2 3" key="1">
    <citation type="submission" date="2019-03" db="EMBL/GenBank/DDBJ databases">
        <authorList>
            <person name="Kim M.K.M."/>
        </authorList>
    </citation>
    <scope>NUCLEOTIDE SEQUENCE [LARGE SCALE GENOMIC DNA]</scope>
    <source>
        <strain evidence="2 3">17J68-15</strain>
    </source>
</reference>
<protein>
    <submittedName>
        <fullName evidence="2">NADP-dependent oxidoreductase</fullName>
    </submittedName>
</protein>
<sequence>MPARLTPVGRASSAGASRRPPRNDGTVWGASRLTPHASRFTPHASRLTPHASRLTPHASRLTP</sequence>
<gene>
    <name evidence="2" type="ORF">E0486_15405</name>
</gene>
<organism evidence="2 3">
    <name type="scientific">Flaviaesturariibacter aridisoli</name>
    <dbReference type="NCBI Taxonomy" id="2545761"/>
    <lineage>
        <taxon>Bacteria</taxon>
        <taxon>Pseudomonadati</taxon>
        <taxon>Bacteroidota</taxon>
        <taxon>Chitinophagia</taxon>
        <taxon>Chitinophagales</taxon>
        <taxon>Chitinophagaceae</taxon>
        <taxon>Flaviaestuariibacter</taxon>
    </lineage>
</organism>
<dbReference type="Proteomes" id="UP000295164">
    <property type="component" value="Unassembled WGS sequence"/>
</dbReference>
<dbReference type="AlphaFoldDB" id="A0A4R4DVC1"/>
<proteinExistence type="predicted"/>